<accession>A0ABV5M028</accession>
<evidence type="ECO:0008006" key="4">
    <source>
        <dbReference type="Google" id="ProtNLM"/>
    </source>
</evidence>
<feature type="transmembrane region" description="Helical" evidence="1">
    <location>
        <begin position="72"/>
        <end position="93"/>
    </location>
</feature>
<sequence>MSRPDLARRYARWVALLYPAPDRHRRGAELVDTYLALAPPGRRHPTAADIADLAAGGLRRHLRAVPGFGPGLRLAGLIALTTAAAFGSGWAAFEMLALHGPRPSVSLAPAAWVAWLLTAAAYAAAPGRWWRRSAVAALLVTAALQPAALLTGRPGAPLTVLVPQCVLGLVALGADVRPGRRTRLLPLAAALVTAPVTVAAAPPEGVFGNYYEPAETVLPVVGVTLLITAVLLALALAVVRPDSRGVWTLLILLTPIGMLALNRLGGLLDGAPGRPLLDTWPLVPTWPSMAAAAAAVATVGPALLLLALALAARSHHRPPPGAGGCAGVREEL</sequence>
<keyword evidence="1" id="KW-0812">Transmembrane</keyword>
<comment type="caution">
    <text evidence="2">The sequence shown here is derived from an EMBL/GenBank/DDBJ whole genome shotgun (WGS) entry which is preliminary data.</text>
</comment>
<feature type="transmembrane region" description="Helical" evidence="1">
    <location>
        <begin position="288"/>
        <end position="311"/>
    </location>
</feature>
<dbReference type="EMBL" id="JBHMCA010000012">
    <property type="protein sequence ID" value="MFB9442172.1"/>
    <property type="molecule type" value="Genomic_DNA"/>
</dbReference>
<organism evidence="2 3">
    <name type="scientific">Dactylosporangium vinaceum</name>
    <dbReference type="NCBI Taxonomy" id="53362"/>
    <lineage>
        <taxon>Bacteria</taxon>
        <taxon>Bacillati</taxon>
        <taxon>Actinomycetota</taxon>
        <taxon>Actinomycetes</taxon>
        <taxon>Micromonosporales</taxon>
        <taxon>Micromonosporaceae</taxon>
        <taxon>Dactylosporangium</taxon>
    </lineage>
</organism>
<keyword evidence="1" id="KW-1133">Transmembrane helix</keyword>
<name>A0ABV5M028_9ACTN</name>
<dbReference type="RefSeq" id="WP_223095292.1">
    <property type="nucleotide sequence ID" value="NZ_CP061913.1"/>
</dbReference>
<evidence type="ECO:0000256" key="1">
    <source>
        <dbReference type="SAM" id="Phobius"/>
    </source>
</evidence>
<reference evidence="2 3" key="1">
    <citation type="submission" date="2024-09" db="EMBL/GenBank/DDBJ databases">
        <authorList>
            <person name="Sun Q."/>
            <person name="Mori K."/>
        </authorList>
    </citation>
    <scope>NUCLEOTIDE SEQUENCE [LARGE SCALE GENOMIC DNA]</scope>
    <source>
        <strain evidence="2 3">JCM 3307</strain>
    </source>
</reference>
<feature type="transmembrane region" description="Helical" evidence="1">
    <location>
        <begin position="246"/>
        <end position="268"/>
    </location>
</feature>
<feature type="transmembrane region" description="Helical" evidence="1">
    <location>
        <begin position="105"/>
        <end position="125"/>
    </location>
</feature>
<evidence type="ECO:0000313" key="2">
    <source>
        <dbReference type="EMBL" id="MFB9442172.1"/>
    </source>
</evidence>
<keyword evidence="3" id="KW-1185">Reference proteome</keyword>
<evidence type="ECO:0000313" key="3">
    <source>
        <dbReference type="Proteomes" id="UP001589608"/>
    </source>
</evidence>
<proteinExistence type="predicted"/>
<protein>
    <recommendedName>
        <fullName evidence="4">Integral membrane protein</fullName>
    </recommendedName>
</protein>
<feature type="transmembrane region" description="Helical" evidence="1">
    <location>
        <begin position="217"/>
        <end position="239"/>
    </location>
</feature>
<gene>
    <name evidence="2" type="ORF">ACFFTR_03605</name>
</gene>
<dbReference type="Proteomes" id="UP001589608">
    <property type="component" value="Unassembled WGS sequence"/>
</dbReference>
<feature type="transmembrane region" description="Helical" evidence="1">
    <location>
        <begin position="184"/>
        <end position="202"/>
    </location>
</feature>
<keyword evidence="1" id="KW-0472">Membrane</keyword>